<proteinExistence type="predicted"/>
<dbReference type="EMBL" id="NNAY01004958">
    <property type="protein sequence ID" value="OXU17176.1"/>
    <property type="molecule type" value="Genomic_DNA"/>
</dbReference>
<sequence>MGRRLIRGRFNVGRRTSHRQKREIKANNTLKNKMVTDNMKNNKQLFYTSIYSDTSDDEVTRGKKTHDDNKKVDEKASTIQSCAFCECLSTNLPYDEKILKIAETAASLLSRLVEESGRKMPKSNEVTRYMNSQTHTSSNIHTHTNTYYYNAPFMNLVYSFLHLSFTGFTNLNTNKSNRMSMTQVKRCITLYCGFCKTKLSGKIKLDSGLNKFMNEELASNKD</sequence>
<dbReference type="Proteomes" id="UP000215335">
    <property type="component" value="Unassembled WGS sequence"/>
</dbReference>
<reference evidence="1 2" key="1">
    <citation type="journal article" date="2017" name="Curr. Biol.">
        <title>The Evolution of Venom by Co-option of Single-Copy Genes.</title>
        <authorList>
            <person name="Martinson E.O."/>
            <person name="Mrinalini"/>
            <person name="Kelkar Y.D."/>
            <person name="Chang C.H."/>
            <person name="Werren J.H."/>
        </authorList>
    </citation>
    <scope>NUCLEOTIDE SEQUENCE [LARGE SCALE GENOMIC DNA]</scope>
    <source>
        <strain evidence="1 2">Alberta</strain>
        <tissue evidence="1">Whole body</tissue>
    </source>
</reference>
<comment type="caution">
    <text evidence="1">The sequence shown here is derived from an EMBL/GenBank/DDBJ whole genome shotgun (WGS) entry which is preliminary data.</text>
</comment>
<protein>
    <submittedName>
        <fullName evidence="1">Uncharacterized protein</fullName>
    </submittedName>
</protein>
<name>A0A232EFP7_9HYME</name>
<evidence type="ECO:0000313" key="2">
    <source>
        <dbReference type="Proteomes" id="UP000215335"/>
    </source>
</evidence>
<organism evidence="1 2">
    <name type="scientific">Trichomalopsis sarcophagae</name>
    <dbReference type="NCBI Taxonomy" id="543379"/>
    <lineage>
        <taxon>Eukaryota</taxon>
        <taxon>Metazoa</taxon>
        <taxon>Ecdysozoa</taxon>
        <taxon>Arthropoda</taxon>
        <taxon>Hexapoda</taxon>
        <taxon>Insecta</taxon>
        <taxon>Pterygota</taxon>
        <taxon>Neoptera</taxon>
        <taxon>Endopterygota</taxon>
        <taxon>Hymenoptera</taxon>
        <taxon>Apocrita</taxon>
        <taxon>Proctotrupomorpha</taxon>
        <taxon>Chalcidoidea</taxon>
        <taxon>Pteromalidae</taxon>
        <taxon>Pteromalinae</taxon>
        <taxon>Trichomalopsis</taxon>
    </lineage>
</organism>
<evidence type="ECO:0000313" key="1">
    <source>
        <dbReference type="EMBL" id="OXU17176.1"/>
    </source>
</evidence>
<accession>A0A232EFP7</accession>
<keyword evidence="2" id="KW-1185">Reference proteome</keyword>
<dbReference type="AlphaFoldDB" id="A0A232EFP7"/>
<gene>
    <name evidence="1" type="ORF">TSAR_012607</name>
</gene>